<proteinExistence type="predicted"/>
<evidence type="ECO:0008006" key="5">
    <source>
        <dbReference type="Google" id="ProtNLM"/>
    </source>
</evidence>
<accession>A0ABR2VMS5</accession>
<dbReference type="Proteomes" id="UP001479436">
    <property type="component" value="Unassembled WGS sequence"/>
</dbReference>
<feature type="chain" id="PRO_5047049264" description="Secreted protein" evidence="2">
    <location>
        <begin position="22"/>
        <end position="214"/>
    </location>
</feature>
<feature type="region of interest" description="Disordered" evidence="1">
    <location>
        <begin position="175"/>
        <end position="214"/>
    </location>
</feature>
<gene>
    <name evidence="3" type="ORF">K7432_015644</name>
</gene>
<evidence type="ECO:0000313" key="3">
    <source>
        <dbReference type="EMBL" id="KAK9681398.1"/>
    </source>
</evidence>
<keyword evidence="4" id="KW-1185">Reference proteome</keyword>
<feature type="non-terminal residue" evidence="3">
    <location>
        <position position="214"/>
    </location>
</feature>
<evidence type="ECO:0000256" key="1">
    <source>
        <dbReference type="SAM" id="MobiDB-lite"/>
    </source>
</evidence>
<evidence type="ECO:0000256" key="2">
    <source>
        <dbReference type="SAM" id="SignalP"/>
    </source>
</evidence>
<feature type="compositionally biased region" description="Basic residues" evidence="1">
    <location>
        <begin position="189"/>
        <end position="200"/>
    </location>
</feature>
<sequence length="214" mass="24170">MRLKSRWIIFTAVLIVRYALALPPPSITIPTGVQHIVTKLTSSVSHGFAVETLAHCHDGTVSCIPEQEHQYKKCIKGHWIVYECPWQENPTRSQYVCVPHGNKAQCHYKQMDTNIPTELSTTYSSTSNTSKVKDNTTGNEAVEVREFLEQNTKHQPSKTVTTFGTHIKVTTTHEKANDAKPQYLAKKPSSCRRRRPKNALHKTSNTKSSRTRAT</sequence>
<feature type="signal peptide" evidence="2">
    <location>
        <begin position="1"/>
        <end position="21"/>
    </location>
</feature>
<evidence type="ECO:0000313" key="4">
    <source>
        <dbReference type="Proteomes" id="UP001479436"/>
    </source>
</evidence>
<protein>
    <recommendedName>
        <fullName evidence="5">Secreted protein</fullName>
    </recommendedName>
</protein>
<keyword evidence="2" id="KW-0732">Signal</keyword>
<name>A0ABR2VMS5_9FUNG</name>
<reference evidence="3 4" key="1">
    <citation type="submission" date="2023-04" db="EMBL/GenBank/DDBJ databases">
        <title>Genome of Basidiobolus ranarum AG-B5.</title>
        <authorList>
            <person name="Stajich J.E."/>
            <person name="Carter-House D."/>
            <person name="Gryganskyi A."/>
        </authorList>
    </citation>
    <scope>NUCLEOTIDE SEQUENCE [LARGE SCALE GENOMIC DNA]</scope>
    <source>
        <strain evidence="3 4">AG-B5</strain>
    </source>
</reference>
<comment type="caution">
    <text evidence="3">The sequence shown here is derived from an EMBL/GenBank/DDBJ whole genome shotgun (WGS) entry which is preliminary data.</text>
</comment>
<organism evidence="3 4">
    <name type="scientific">Basidiobolus ranarum</name>
    <dbReference type="NCBI Taxonomy" id="34480"/>
    <lineage>
        <taxon>Eukaryota</taxon>
        <taxon>Fungi</taxon>
        <taxon>Fungi incertae sedis</taxon>
        <taxon>Zoopagomycota</taxon>
        <taxon>Entomophthoromycotina</taxon>
        <taxon>Basidiobolomycetes</taxon>
        <taxon>Basidiobolales</taxon>
        <taxon>Basidiobolaceae</taxon>
        <taxon>Basidiobolus</taxon>
    </lineage>
</organism>
<dbReference type="EMBL" id="JASJQH010009074">
    <property type="protein sequence ID" value="KAK9681398.1"/>
    <property type="molecule type" value="Genomic_DNA"/>
</dbReference>